<dbReference type="InterPro" id="IPR010963">
    <property type="entry name" value="PHA_synth_I"/>
</dbReference>
<feature type="compositionally biased region" description="Basic and acidic residues" evidence="5">
    <location>
        <begin position="17"/>
        <end position="28"/>
    </location>
</feature>
<dbReference type="EMBL" id="CP023737">
    <property type="protein sequence ID" value="ATQ68339.1"/>
    <property type="molecule type" value="Genomic_DNA"/>
</dbReference>
<dbReference type="GO" id="GO:0005737">
    <property type="term" value="C:cytoplasm"/>
    <property type="evidence" value="ECO:0007669"/>
    <property type="project" value="UniProtKB-SubCell"/>
</dbReference>
<gene>
    <name evidence="8" type="ORF">CQW49_10945</name>
</gene>
<reference evidence="9" key="1">
    <citation type="submission" date="2017-10" db="EMBL/GenBank/DDBJ databases">
        <title>Completed PacBio SMRT sequence of Methylosinus trichosporium OB3b reveals presence of a third large plasmid.</title>
        <authorList>
            <person name="Charles T.C."/>
            <person name="Lynch M.D.J."/>
            <person name="Heil J.R."/>
            <person name="Cheng J."/>
        </authorList>
    </citation>
    <scope>NUCLEOTIDE SEQUENCE [LARGE SCALE GENOMIC DNA]</scope>
    <source>
        <strain evidence="9">OB3b</strain>
    </source>
</reference>
<organism evidence="8 9">
    <name type="scientific">Methylosinus trichosporium (strain ATCC 35070 / NCIMB 11131 / UNIQEM 75 / OB3b)</name>
    <dbReference type="NCBI Taxonomy" id="595536"/>
    <lineage>
        <taxon>Bacteria</taxon>
        <taxon>Pseudomonadati</taxon>
        <taxon>Pseudomonadota</taxon>
        <taxon>Alphaproteobacteria</taxon>
        <taxon>Hyphomicrobiales</taxon>
        <taxon>Methylocystaceae</taxon>
        <taxon>Methylosinus</taxon>
    </lineage>
</organism>
<feature type="domain" description="AB hydrolase-1" evidence="6">
    <location>
        <begin position="457"/>
        <end position="697"/>
    </location>
</feature>
<dbReference type="NCBIfam" id="TIGR01838">
    <property type="entry name" value="PHA_synth_I"/>
    <property type="match status" value="1"/>
</dbReference>
<evidence type="ECO:0000256" key="5">
    <source>
        <dbReference type="SAM" id="MobiDB-lite"/>
    </source>
</evidence>
<dbReference type="InterPro" id="IPR051321">
    <property type="entry name" value="PHA/PHB_synthase"/>
</dbReference>
<evidence type="ECO:0000259" key="6">
    <source>
        <dbReference type="Pfam" id="PF00561"/>
    </source>
</evidence>
<evidence type="ECO:0000256" key="3">
    <source>
        <dbReference type="ARBA" id="ARBA00022679"/>
    </source>
</evidence>
<evidence type="ECO:0000256" key="1">
    <source>
        <dbReference type="ARBA" id="ARBA00004496"/>
    </source>
</evidence>
<comment type="subcellular location">
    <subcellularLocation>
        <location evidence="1">Cytoplasm</location>
    </subcellularLocation>
</comment>
<keyword evidence="2" id="KW-0963">Cytoplasm</keyword>
<keyword evidence="4" id="KW-0012">Acyltransferase</keyword>
<dbReference type="AlphaFoldDB" id="A0A2D2D0D7"/>
<dbReference type="GO" id="GO:0042619">
    <property type="term" value="P:poly-hydroxybutyrate biosynthetic process"/>
    <property type="evidence" value="ECO:0007669"/>
    <property type="project" value="InterPro"/>
</dbReference>
<evidence type="ECO:0000313" key="9">
    <source>
        <dbReference type="Proteomes" id="UP000230709"/>
    </source>
</evidence>
<keyword evidence="9" id="KW-1185">Reference proteome</keyword>
<evidence type="ECO:0000313" key="8">
    <source>
        <dbReference type="EMBL" id="ATQ68339.1"/>
    </source>
</evidence>
<dbReference type="Pfam" id="PF00561">
    <property type="entry name" value="Abhydrolase_1"/>
    <property type="match status" value="1"/>
</dbReference>
<name>A0A2D2D0D7_METT3</name>
<dbReference type="InterPro" id="IPR029058">
    <property type="entry name" value="AB_hydrolase_fold"/>
</dbReference>
<dbReference type="Pfam" id="PF07167">
    <property type="entry name" value="PhaC_N"/>
    <property type="match status" value="1"/>
</dbReference>
<dbReference type="STRING" id="595536.GCA_000178815_02974"/>
<dbReference type="Proteomes" id="UP000230709">
    <property type="component" value="Chromosome"/>
</dbReference>
<evidence type="ECO:0000256" key="2">
    <source>
        <dbReference type="ARBA" id="ARBA00022490"/>
    </source>
</evidence>
<dbReference type="KEGG" id="mtw:CQW49_10945"/>
<feature type="domain" description="Poly-beta-hydroxybutyrate polymerase N-terminal" evidence="7">
    <location>
        <begin position="283"/>
        <end position="454"/>
    </location>
</feature>
<dbReference type="GO" id="GO:0016746">
    <property type="term" value="F:acyltransferase activity"/>
    <property type="evidence" value="ECO:0007669"/>
    <property type="project" value="UniProtKB-KW"/>
</dbReference>
<dbReference type="RefSeq" id="WP_003609868.1">
    <property type="nucleotide sequence ID" value="NZ_ADVE02000001.1"/>
</dbReference>
<accession>A0A2D2D0D7</accession>
<keyword evidence="3" id="KW-0808">Transferase</keyword>
<dbReference type="PANTHER" id="PTHR36837:SF5">
    <property type="entry name" value="POLY-3-HYDROXYBUTYRATE SYNTHASE"/>
    <property type="match status" value="1"/>
</dbReference>
<protein>
    <submittedName>
        <fullName evidence="8">Class I poly(R)-hydroxyalkanoic acid synthase</fullName>
    </submittedName>
</protein>
<sequence length="771" mass="83732">MTAGRRSTAGAKRRPPHLRDAAETKLVVEEPPPAENADVSLLEAPRVNGARVAAAAPAQKKKTGKVRAKPRAPVQEPPVQEPPVREPTAEAPREAMIAIATPPAAPTAEERRLELQAAAALVAGAAAELTEAQRRSLMGQLQALEPAPPAPAPVLTPAAPPEIPAAPQRKPARDYQAGAAESTAHDFEIIAENLARLVDQGRKALAAAVGGMEPGDTRSELASNVADATKTLGAVAERWMAKPEQAVAAQADLLTGLSAIWSQTLRRFSGADVPPVVPADPSDKRFSAPEWRDNPFFDCLRQSYALTTHWASEAVERTDGLDPQTKSKAAFYTRLIASALSPSNFVATNPELLRATLDARGENLVRGMKMLTEDLSAGRGMLKLRQSDESKFELGVDMASTPGKVVYRTPVMELIQYAPSTETVYERPLLIVPPWINKFYVLDLNREKSFVRWATGKGLTVFVVSWVNPDESQADKGFDAYMKEGVLAALDAVQKATGAPHVAAAGYCVGGTMLAATLAYLAEKGDDRIDSVTFLATQVDFTDAGDMQVFIDEARLAALDEAMSRTGYLEGVKMATTFNMLRPNELFWTYFVNNYMKGVEPAAFDLLTWNSDCTRIPRANHLFYLRYCYIENALSQGRMVIDGVTLNLRKVKIPIYELAAKEDHIAPARSVFTGAKYFGGEVRYVLAGAGHIAGVVNPPDKHKYQYWTGGPPMGAYEDWVKAAKESKGSWWDDWHDWITSQAPEQVAARIPGEGGLKALCDAPGDYVRVRA</sequence>
<feature type="compositionally biased region" description="Basic residues" evidence="5">
    <location>
        <begin position="59"/>
        <end position="70"/>
    </location>
</feature>
<proteinExistence type="predicted"/>
<feature type="region of interest" description="Disordered" evidence="5">
    <location>
        <begin position="1"/>
        <end position="38"/>
    </location>
</feature>
<dbReference type="InterPro" id="IPR010941">
    <property type="entry name" value="PhaC_N"/>
</dbReference>
<feature type="region of interest" description="Disordered" evidence="5">
    <location>
        <begin position="50"/>
        <end position="90"/>
    </location>
</feature>
<dbReference type="InterPro" id="IPR000073">
    <property type="entry name" value="AB_hydrolase_1"/>
</dbReference>
<dbReference type="PANTHER" id="PTHR36837">
    <property type="entry name" value="POLY(3-HYDROXYALKANOATE) POLYMERASE SUBUNIT PHAC"/>
    <property type="match status" value="1"/>
</dbReference>
<evidence type="ECO:0000256" key="4">
    <source>
        <dbReference type="ARBA" id="ARBA00023315"/>
    </source>
</evidence>
<evidence type="ECO:0000259" key="7">
    <source>
        <dbReference type="Pfam" id="PF07167"/>
    </source>
</evidence>
<dbReference type="SUPFAM" id="SSF53474">
    <property type="entry name" value="alpha/beta-Hydrolases"/>
    <property type="match status" value="1"/>
</dbReference>
<dbReference type="Gene3D" id="3.40.50.1820">
    <property type="entry name" value="alpha/beta hydrolase"/>
    <property type="match status" value="1"/>
</dbReference>